<dbReference type="InterPro" id="IPR036034">
    <property type="entry name" value="PDZ_sf"/>
</dbReference>
<keyword evidence="1" id="KW-0378">Hydrolase</keyword>
<dbReference type="InterPro" id="IPR034122">
    <property type="entry name" value="Retropepsin-like_bacterial"/>
</dbReference>
<dbReference type="SUPFAM" id="SSF50156">
    <property type="entry name" value="PDZ domain-like"/>
    <property type="match status" value="1"/>
</dbReference>
<sequence>MRNKFIILLLTGCLIFITWGCSLKWTQAIRYGEVSRDEFRETVNIEIQNGLVFLPVTIRGKQYRFLFDTGAPFSISKQLQHEHAFEIISKGNIIDSDHNKKKVDWAQVDSIHVGNVSFMNQTAFVGDFNANPLLKCLEIDGIIGSNLIRHANWTIDQEQKTVSLNSTINKDAFQDCIIIPFKTDYQYNIFIDVHIGPATVKNVLMDYGSNGSISLNNEIFTTLKGRNIIGAVLLEKGVQQAGIIGKPVNFDRKITYNDSVGIGRLGLNNIMLRTGKTVSLGNKLLSRFPVTIDWDKQNLYFRQNDTSEESNRFPRFSLGYSTEKGIYVQSVIKNSNAWVKGVRPNCIIERIDSLDFENGNDFCDYAKHELGDNIFVQLIDTTGQRQELNIRQTPIIK</sequence>
<dbReference type="Gene3D" id="2.40.70.10">
    <property type="entry name" value="Acid Proteases"/>
    <property type="match status" value="1"/>
</dbReference>
<dbReference type="Gene3D" id="2.30.42.10">
    <property type="match status" value="1"/>
</dbReference>
<dbReference type="AlphaFoldDB" id="A0A521ABR4"/>
<proteinExistence type="predicted"/>
<dbReference type="InterPro" id="IPR021109">
    <property type="entry name" value="Peptidase_aspartic_dom_sf"/>
</dbReference>
<dbReference type="Proteomes" id="UP000319040">
    <property type="component" value="Unassembled WGS sequence"/>
</dbReference>
<dbReference type="Pfam" id="PF13650">
    <property type="entry name" value="Asp_protease_2"/>
    <property type="match status" value="1"/>
</dbReference>
<name>A0A521ABR4_SACCC</name>
<organism evidence="1 2">
    <name type="scientific">Saccharicrinis carchari</name>
    <dbReference type="NCBI Taxonomy" id="1168039"/>
    <lineage>
        <taxon>Bacteria</taxon>
        <taxon>Pseudomonadati</taxon>
        <taxon>Bacteroidota</taxon>
        <taxon>Bacteroidia</taxon>
        <taxon>Marinilabiliales</taxon>
        <taxon>Marinilabiliaceae</taxon>
        <taxon>Saccharicrinis</taxon>
    </lineage>
</organism>
<dbReference type="GO" id="GO:0006508">
    <property type="term" value="P:proteolysis"/>
    <property type="evidence" value="ECO:0007669"/>
    <property type="project" value="UniProtKB-KW"/>
</dbReference>
<dbReference type="RefSeq" id="WP_142531443.1">
    <property type="nucleotide sequence ID" value="NZ_FXTB01000001.1"/>
</dbReference>
<keyword evidence="2" id="KW-1185">Reference proteome</keyword>
<evidence type="ECO:0000313" key="2">
    <source>
        <dbReference type="Proteomes" id="UP000319040"/>
    </source>
</evidence>
<dbReference type="SUPFAM" id="SSF50630">
    <property type="entry name" value="Acid proteases"/>
    <property type="match status" value="1"/>
</dbReference>
<evidence type="ECO:0000313" key="1">
    <source>
        <dbReference type="EMBL" id="SMO32254.1"/>
    </source>
</evidence>
<gene>
    <name evidence="1" type="ORF">SAMN06265379_10116</name>
</gene>
<dbReference type="EMBL" id="FXTB01000001">
    <property type="protein sequence ID" value="SMO32254.1"/>
    <property type="molecule type" value="Genomic_DNA"/>
</dbReference>
<dbReference type="OrthoDB" id="5580718at2"/>
<protein>
    <submittedName>
        <fullName evidence="1">Aspartyl protease</fullName>
    </submittedName>
</protein>
<reference evidence="1 2" key="1">
    <citation type="submission" date="2017-05" db="EMBL/GenBank/DDBJ databases">
        <authorList>
            <person name="Varghese N."/>
            <person name="Submissions S."/>
        </authorList>
    </citation>
    <scope>NUCLEOTIDE SEQUENCE [LARGE SCALE GENOMIC DNA]</scope>
    <source>
        <strain evidence="1 2">DSM 27040</strain>
    </source>
</reference>
<accession>A0A521ABR4</accession>
<dbReference type="CDD" id="cd05483">
    <property type="entry name" value="retropepsin_like_bacteria"/>
    <property type="match status" value="1"/>
</dbReference>
<keyword evidence="1" id="KW-0645">Protease</keyword>
<dbReference type="GO" id="GO:0008233">
    <property type="term" value="F:peptidase activity"/>
    <property type="evidence" value="ECO:0007669"/>
    <property type="project" value="UniProtKB-KW"/>
</dbReference>